<keyword evidence="1" id="KW-0812">Transmembrane</keyword>
<evidence type="ECO:0000256" key="1">
    <source>
        <dbReference type="SAM" id="Phobius"/>
    </source>
</evidence>
<protein>
    <submittedName>
        <fullName evidence="2">Uncharacterized protein</fullName>
    </submittedName>
</protein>
<evidence type="ECO:0000313" key="3">
    <source>
        <dbReference type="Proteomes" id="UP000183995"/>
    </source>
</evidence>
<feature type="transmembrane region" description="Helical" evidence="1">
    <location>
        <begin position="95"/>
        <end position="119"/>
    </location>
</feature>
<keyword evidence="3" id="KW-1185">Reference proteome</keyword>
<dbReference type="EMBL" id="FQXV01000002">
    <property type="protein sequence ID" value="SHH77492.1"/>
    <property type="molecule type" value="Genomic_DNA"/>
</dbReference>
<keyword evidence="1" id="KW-1133">Transmembrane helix</keyword>
<proteinExistence type="predicted"/>
<organism evidence="2 3">
    <name type="scientific">Sporobacter termitidis DSM 10068</name>
    <dbReference type="NCBI Taxonomy" id="1123282"/>
    <lineage>
        <taxon>Bacteria</taxon>
        <taxon>Bacillati</taxon>
        <taxon>Bacillota</taxon>
        <taxon>Clostridia</taxon>
        <taxon>Eubacteriales</taxon>
        <taxon>Oscillospiraceae</taxon>
        <taxon>Sporobacter</taxon>
    </lineage>
</organism>
<dbReference type="AlphaFoldDB" id="A0A1M5VQH6"/>
<sequence>MLEVDQSISDAVSQIDNKLHDAFLETLGLWCGSIVFTWHWWVNAGLSVLPWVLWVLVRKKESTHRLLLAGFVVLVLSSFLDMLGLNFGLWGYNSIVIPIIPPYIPWDFSIIPVTAMLFYQVKPKVNPYLKALIFSLLGSFVVQPVFEWIGFYNRKAWRDYYSLPLIFAIYLAGHYFAGRKHFEKL</sequence>
<feature type="transmembrane region" description="Helical" evidence="1">
    <location>
        <begin position="161"/>
        <end position="178"/>
    </location>
</feature>
<gene>
    <name evidence="2" type="ORF">SAMN02745823_00964</name>
</gene>
<dbReference type="Proteomes" id="UP000183995">
    <property type="component" value="Unassembled WGS sequence"/>
</dbReference>
<feature type="transmembrane region" description="Helical" evidence="1">
    <location>
        <begin position="66"/>
        <end position="89"/>
    </location>
</feature>
<dbReference type="InterPro" id="IPR048147">
    <property type="entry name" value="CBO0543-like"/>
</dbReference>
<dbReference type="OrthoDB" id="1679483at2"/>
<keyword evidence="1" id="KW-0472">Membrane</keyword>
<feature type="transmembrane region" description="Helical" evidence="1">
    <location>
        <begin position="38"/>
        <end position="57"/>
    </location>
</feature>
<evidence type="ECO:0000313" key="2">
    <source>
        <dbReference type="EMBL" id="SHH77492.1"/>
    </source>
</evidence>
<name>A0A1M5VQH6_9FIRM</name>
<dbReference type="NCBIfam" id="NF041644">
    <property type="entry name" value="CBO0543_fam"/>
    <property type="match status" value="1"/>
</dbReference>
<dbReference type="RefSeq" id="WP_084726248.1">
    <property type="nucleotide sequence ID" value="NZ_FQXV01000002.1"/>
</dbReference>
<accession>A0A1M5VQH6</accession>
<reference evidence="2 3" key="1">
    <citation type="submission" date="2016-11" db="EMBL/GenBank/DDBJ databases">
        <authorList>
            <person name="Jaros S."/>
            <person name="Januszkiewicz K."/>
            <person name="Wedrychowicz H."/>
        </authorList>
    </citation>
    <scope>NUCLEOTIDE SEQUENCE [LARGE SCALE GENOMIC DNA]</scope>
    <source>
        <strain evidence="2 3">DSM 10068</strain>
    </source>
</reference>
<feature type="transmembrane region" description="Helical" evidence="1">
    <location>
        <begin position="131"/>
        <end position="149"/>
    </location>
</feature>